<evidence type="ECO:0000313" key="1">
    <source>
        <dbReference type="EMBL" id="EEB25417.1"/>
    </source>
</evidence>
<dbReference type="EMBL" id="ABWZ01000040">
    <property type="protein sequence ID" value="EEB25417.1"/>
    <property type="molecule type" value="Genomic_DNA"/>
</dbReference>
<sequence length="42" mass="4756">MIVGNHLINLQAVRYIMLQLEDIYLSASSSISFRCPSIVVFL</sequence>
<protein>
    <submittedName>
        <fullName evidence="1">Uncharacterized protein</fullName>
    </submittedName>
</protein>
<proteinExistence type="predicted"/>
<dbReference type="HOGENOM" id="CLU_3247141_0_0_10"/>
<organism evidence="1 2">
    <name type="scientific">Phocaeicola dorei DSM 17855</name>
    <dbReference type="NCBI Taxonomy" id="483217"/>
    <lineage>
        <taxon>Bacteria</taxon>
        <taxon>Pseudomonadati</taxon>
        <taxon>Bacteroidota</taxon>
        <taxon>Bacteroidia</taxon>
        <taxon>Bacteroidales</taxon>
        <taxon>Bacteroidaceae</taxon>
        <taxon>Phocaeicola</taxon>
    </lineage>
</organism>
<reference evidence="1 2" key="2">
    <citation type="submission" date="2008-10" db="EMBL/GenBank/DDBJ databases">
        <authorList>
            <person name="Fulton L."/>
            <person name="Clifton S."/>
            <person name="Fulton B."/>
            <person name="Xu J."/>
            <person name="Minx P."/>
            <person name="Pepin K.H."/>
            <person name="Johnson M."/>
            <person name="Thiruvilangam P."/>
            <person name="Bhonagiri V."/>
            <person name="Nash W.E."/>
            <person name="Mardis E.R."/>
            <person name="Wilson R.K."/>
        </authorList>
    </citation>
    <scope>NUCLEOTIDE SEQUENCE [LARGE SCALE GENOMIC DNA]</scope>
    <source>
        <strain evidence="1 2">DSM 17855</strain>
    </source>
</reference>
<evidence type="ECO:0000313" key="2">
    <source>
        <dbReference type="Proteomes" id="UP000004849"/>
    </source>
</evidence>
<accession>B6VXS4</accession>
<reference evidence="1 2" key="1">
    <citation type="submission" date="2008-10" db="EMBL/GenBank/DDBJ databases">
        <title>Draft genome sequence of Bacteroides dorei (DSM 17855).</title>
        <authorList>
            <person name="Sudarsanam P."/>
            <person name="Ley R."/>
            <person name="Guruge J."/>
            <person name="Turnbaugh P.J."/>
            <person name="Mahowald M."/>
            <person name="Liep D."/>
            <person name="Gordon J."/>
        </authorList>
    </citation>
    <scope>NUCLEOTIDE SEQUENCE [LARGE SCALE GENOMIC DNA]</scope>
    <source>
        <strain evidence="1 2">DSM 17855</strain>
    </source>
</reference>
<name>B6VXS4_9BACT</name>
<gene>
    <name evidence="1" type="ORF">BACDOR_02057</name>
</gene>
<dbReference type="AlphaFoldDB" id="B6VXS4"/>
<dbReference type="Proteomes" id="UP000004849">
    <property type="component" value="Unassembled WGS sequence"/>
</dbReference>